<dbReference type="RefSeq" id="WP_186409281.1">
    <property type="nucleotide sequence ID" value="NZ_FLQX01000174.1"/>
</dbReference>
<evidence type="ECO:0000313" key="12">
    <source>
        <dbReference type="Proteomes" id="UP000199169"/>
    </source>
</evidence>
<dbReference type="PROSITE" id="PS50893">
    <property type="entry name" value="ABC_TRANSPORTER_2"/>
    <property type="match status" value="1"/>
</dbReference>
<gene>
    <name evidence="11" type="ORF">ACCAA_920014</name>
</gene>
<dbReference type="EMBL" id="FLQX01000174">
    <property type="protein sequence ID" value="SBT10224.1"/>
    <property type="molecule type" value="Genomic_DNA"/>
</dbReference>
<evidence type="ECO:0000256" key="2">
    <source>
        <dbReference type="ARBA" id="ARBA00022475"/>
    </source>
</evidence>
<feature type="transmembrane region" description="Helical" evidence="8">
    <location>
        <begin position="254"/>
        <end position="275"/>
    </location>
</feature>
<dbReference type="SMART" id="SM00382">
    <property type="entry name" value="AAA"/>
    <property type="match status" value="1"/>
</dbReference>
<comment type="subcellular location">
    <subcellularLocation>
        <location evidence="1">Cell membrane</location>
        <topology evidence="1">Multi-pass membrane protein</topology>
    </subcellularLocation>
</comment>
<dbReference type="SUPFAM" id="SSF52540">
    <property type="entry name" value="P-loop containing nucleoside triphosphate hydrolases"/>
    <property type="match status" value="1"/>
</dbReference>
<dbReference type="Pfam" id="PF00664">
    <property type="entry name" value="ABC_membrane"/>
    <property type="match status" value="1"/>
</dbReference>
<dbReference type="GO" id="GO:0005524">
    <property type="term" value="F:ATP binding"/>
    <property type="evidence" value="ECO:0007669"/>
    <property type="project" value="UniProtKB-KW"/>
</dbReference>
<dbReference type="InterPro" id="IPR003439">
    <property type="entry name" value="ABC_transporter-like_ATP-bd"/>
</dbReference>
<evidence type="ECO:0000256" key="1">
    <source>
        <dbReference type="ARBA" id="ARBA00004651"/>
    </source>
</evidence>
<keyword evidence="6 8" id="KW-1133">Transmembrane helix</keyword>
<accession>A0A1A8XZ36</accession>
<feature type="transmembrane region" description="Helical" evidence="8">
    <location>
        <begin position="143"/>
        <end position="161"/>
    </location>
</feature>
<dbReference type="Gene3D" id="3.40.50.300">
    <property type="entry name" value="P-loop containing nucleotide triphosphate hydrolases"/>
    <property type="match status" value="1"/>
</dbReference>
<keyword evidence="4" id="KW-0547">Nucleotide-binding</keyword>
<organism evidence="11 12">
    <name type="scientific">Candidatus Accumulibacter aalborgensis</name>
    <dbReference type="NCBI Taxonomy" id="1860102"/>
    <lineage>
        <taxon>Bacteria</taxon>
        <taxon>Pseudomonadati</taxon>
        <taxon>Pseudomonadota</taxon>
        <taxon>Betaproteobacteria</taxon>
        <taxon>Candidatus Accumulibacter</taxon>
    </lineage>
</organism>
<dbReference type="AlphaFoldDB" id="A0A1A8XZ36"/>
<feature type="domain" description="ABC transmembrane type-1" evidence="10">
    <location>
        <begin position="146"/>
        <end position="424"/>
    </location>
</feature>
<dbReference type="InterPro" id="IPR027417">
    <property type="entry name" value="P-loop_NTPase"/>
</dbReference>
<evidence type="ECO:0000256" key="7">
    <source>
        <dbReference type="ARBA" id="ARBA00023136"/>
    </source>
</evidence>
<keyword evidence="2" id="KW-1003">Cell membrane</keyword>
<dbReference type="GO" id="GO:0034040">
    <property type="term" value="F:ATPase-coupled lipid transmembrane transporter activity"/>
    <property type="evidence" value="ECO:0007669"/>
    <property type="project" value="TreeGrafter"/>
</dbReference>
<feature type="transmembrane region" description="Helical" evidence="8">
    <location>
        <begin position="181"/>
        <end position="201"/>
    </location>
</feature>
<dbReference type="Proteomes" id="UP000199169">
    <property type="component" value="Unassembled WGS sequence"/>
</dbReference>
<dbReference type="InterPro" id="IPR011527">
    <property type="entry name" value="ABC1_TM_dom"/>
</dbReference>
<keyword evidence="7 8" id="KW-0472">Membrane</keyword>
<feature type="transmembrane region" description="Helical" evidence="8">
    <location>
        <begin position="281"/>
        <end position="301"/>
    </location>
</feature>
<sequence>MTNAALVPSLSTEDAARRLLANIGASTTGSDVARRDGSASDFLLRLLAAHGVQARLAHVEFAALRDVEIPCLLSAQDARWLLLTGRRGLGWVVEDERGTSCALSSERLAEIFDGLALDRITELPAGASLSSRLLRLAWSHRRAFYLTALFALLAQGLSLVVPQLARVLVDRALPDGATNLLWAIVCGMLLVAVMQAWTNWLERRVAQSLQTRLDALLERGMLAHVMQMPYEFLEKKSFGQLLQAFQGIATARDLLTGEVLTAALGGMTATAFLVLMARQMAAPTVLVAAVGGLAMAVTILVGRRQEAVQQHFVEALTREREYAAEIFTHIAMFKAAGAQDRGVDRWLQEFRRERGLALREERLGLVSHVILDLLGQLQFQGLWIWGGWCVLQGSLQLGELIAFTLMAGAFHTALGNLGRTVVTFCTVRPLLHETQSLLAQTPLPRAPAITRTAAGGGSIEVRELWFRHRADSPWIFSGLDLTVEGGTFHHLDGPSGSGKTTLLRLIAGFYQPQRGSISIAGRTPHEARELMAYLPQSVQLFNASILDNLRLFSGGMPIAALMAAAELTGLAILVESLPMGYDTLLAQGGGNFSAGQRQLIALTGVLAAGKPILLLDEAMANIDSLRRAALSQSPLLRDKTIVCASHDARGN</sequence>
<keyword evidence="5" id="KW-0067">ATP-binding</keyword>
<dbReference type="PROSITE" id="PS50929">
    <property type="entry name" value="ABC_TM1F"/>
    <property type="match status" value="1"/>
</dbReference>
<dbReference type="GO" id="GO:0016887">
    <property type="term" value="F:ATP hydrolysis activity"/>
    <property type="evidence" value="ECO:0007669"/>
    <property type="project" value="InterPro"/>
</dbReference>
<evidence type="ECO:0000256" key="8">
    <source>
        <dbReference type="SAM" id="Phobius"/>
    </source>
</evidence>
<dbReference type="GO" id="GO:0005886">
    <property type="term" value="C:plasma membrane"/>
    <property type="evidence" value="ECO:0007669"/>
    <property type="project" value="UniProtKB-SubCell"/>
</dbReference>
<feature type="domain" description="ABC transporter" evidence="9">
    <location>
        <begin position="459"/>
        <end position="648"/>
    </location>
</feature>
<reference evidence="11 12" key="1">
    <citation type="submission" date="2016-06" db="EMBL/GenBank/DDBJ databases">
        <authorList>
            <person name="Kjaerup R.B."/>
            <person name="Dalgaard T.S."/>
            <person name="Juul-Madsen H.R."/>
        </authorList>
    </citation>
    <scope>NUCLEOTIDE SEQUENCE [LARGE SCALE GENOMIC DNA]</scope>
    <source>
        <strain evidence="11">3</strain>
    </source>
</reference>
<dbReference type="InterPro" id="IPR003593">
    <property type="entry name" value="AAA+_ATPase"/>
</dbReference>
<dbReference type="Gene3D" id="1.20.1560.10">
    <property type="entry name" value="ABC transporter type 1, transmembrane domain"/>
    <property type="match status" value="1"/>
</dbReference>
<dbReference type="InterPro" id="IPR036640">
    <property type="entry name" value="ABC1_TM_sf"/>
</dbReference>
<proteinExistence type="predicted"/>
<dbReference type="PANTHER" id="PTHR24221:SF654">
    <property type="entry name" value="ATP-BINDING CASSETTE SUB-FAMILY B MEMBER 6"/>
    <property type="match status" value="1"/>
</dbReference>
<keyword evidence="12" id="KW-1185">Reference proteome</keyword>
<evidence type="ECO:0000256" key="6">
    <source>
        <dbReference type="ARBA" id="ARBA00022989"/>
    </source>
</evidence>
<evidence type="ECO:0000259" key="10">
    <source>
        <dbReference type="PROSITE" id="PS50929"/>
    </source>
</evidence>
<name>A0A1A8XZ36_9PROT</name>
<evidence type="ECO:0000256" key="5">
    <source>
        <dbReference type="ARBA" id="ARBA00022840"/>
    </source>
</evidence>
<evidence type="ECO:0000313" key="11">
    <source>
        <dbReference type="EMBL" id="SBT10224.1"/>
    </source>
</evidence>
<dbReference type="GO" id="GO:0140359">
    <property type="term" value="F:ABC-type transporter activity"/>
    <property type="evidence" value="ECO:0007669"/>
    <property type="project" value="InterPro"/>
</dbReference>
<dbReference type="SUPFAM" id="SSF90123">
    <property type="entry name" value="ABC transporter transmembrane region"/>
    <property type="match status" value="1"/>
</dbReference>
<evidence type="ECO:0000259" key="9">
    <source>
        <dbReference type="PROSITE" id="PS50893"/>
    </source>
</evidence>
<dbReference type="STRING" id="1860102.ACCAA_920014"/>
<evidence type="ECO:0000256" key="4">
    <source>
        <dbReference type="ARBA" id="ARBA00022741"/>
    </source>
</evidence>
<dbReference type="PANTHER" id="PTHR24221">
    <property type="entry name" value="ATP-BINDING CASSETTE SUB-FAMILY B"/>
    <property type="match status" value="1"/>
</dbReference>
<protein>
    <submittedName>
        <fullName evidence="11">ABC transporter related</fullName>
    </submittedName>
</protein>
<keyword evidence="3 8" id="KW-0812">Transmembrane</keyword>
<dbReference type="InterPro" id="IPR039421">
    <property type="entry name" value="Type_1_exporter"/>
</dbReference>
<evidence type="ECO:0000256" key="3">
    <source>
        <dbReference type="ARBA" id="ARBA00022692"/>
    </source>
</evidence>
<dbReference type="Pfam" id="PF00005">
    <property type="entry name" value="ABC_tran"/>
    <property type="match status" value="1"/>
</dbReference>